<keyword evidence="3" id="KW-1185">Reference proteome</keyword>
<keyword evidence="1" id="KW-1133">Transmembrane helix</keyword>
<dbReference type="EMBL" id="KZ852408">
    <property type="protein sequence ID" value="RDH26106.1"/>
    <property type="molecule type" value="Genomic_DNA"/>
</dbReference>
<keyword evidence="1" id="KW-0812">Transmembrane</keyword>
<feature type="transmembrane region" description="Helical" evidence="1">
    <location>
        <begin position="6"/>
        <end position="26"/>
    </location>
</feature>
<protein>
    <submittedName>
        <fullName evidence="2">Uncharacterized protein</fullName>
    </submittedName>
</protein>
<reference evidence="2 3" key="1">
    <citation type="submission" date="2018-07" db="EMBL/GenBank/DDBJ databases">
        <title>The genomes of Aspergillus section Nigri reveals drivers in fungal speciation.</title>
        <authorList>
            <consortium name="DOE Joint Genome Institute"/>
            <person name="Vesth T.C."/>
            <person name="Nybo J."/>
            <person name="Theobald S."/>
            <person name="Brandl J."/>
            <person name="Frisvad J.C."/>
            <person name="Nielsen K.F."/>
            <person name="Lyhne E.K."/>
            <person name="Kogle M.E."/>
            <person name="Kuo A."/>
            <person name="Riley R."/>
            <person name="Clum A."/>
            <person name="Nolan M."/>
            <person name="Lipzen A."/>
            <person name="Salamov A."/>
            <person name="Henrissat B."/>
            <person name="Wiebenga A."/>
            <person name="De vries R.P."/>
            <person name="Grigoriev I.V."/>
            <person name="Mortensen U.H."/>
            <person name="Andersen M.R."/>
            <person name="Baker S.E."/>
        </authorList>
    </citation>
    <scope>NUCLEOTIDE SEQUENCE [LARGE SCALE GENOMIC DNA]</scope>
    <source>
        <strain evidence="2 3">CBS 139.54b</strain>
    </source>
</reference>
<organism evidence="2 3">
    <name type="scientific">Aspergillus welwitschiae</name>
    <dbReference type="NCBI Taxonomy" id="1341132"/>
    <lineage>
        <taxon>Eukaryota</taxon>
        <taxon>Fungi</taxon>
        <taxon>Dikarya</taxon>
        <taxon>Ascomycota</taxon>
        <taxon>Pezizomycotina</taxon>
        <taxon>Eurotiomycetes</taxon>
        <taxon>Eurotiomycetidae</taxon>
        <taxon>Eurotiales</taxon>
        <taxon>Aspergillaceae</taxon>
        <taxon>Aspergillus</taxon>
        <taxon>Aspergillus subgen. Circumdati</taxon>
    </lineage>
</organism>
<gene>
    <name evidence="2" type="ORF">BDQ94DRAFT_155985</name>
</gene>
<dbReference type="RefSeq" id="XP_026619128.1">
    <property type="nucleotide sequence ID" value="XM_026768573.1"/>
</dbReference>
<evidence type="ECO:0000256" key="1">
    <source>
        <dbReference type="SAM" id="Phobius"/>
    </source>
</evidence>
<evidence type="ECO:0000313" key="2">
    <source>
        <dbReference type="EMBL" id="RDH26106.1"/>
    </source>
</evidence>
<keyword evidence="1" id="KW-0472">Membrane</keyword>
<name>A0A3F3PID0_9EURO</name>
<sequence length="75" mass="8726">MLGFKLIVAWLGIGIVMFGTISGSPIPLSKHKVLRREASIHRLDGRRPGKPDPMVRCRVYRWSRSRLYRSHRRSI</sequence>
<dbReference type="AlphaFoldDB" id="A0A3F3PID0"/>
<dbReference type="GeneID" id="38136929"/>
<accession>A0A3F3PID0</accession>
<proteinExistence type="predicted"/>
<dbReference type="Proteomes" id="UP000253729">
    <property type="component" value="Unassembled WGS sequence"/>
</dbReference>
<evidence type="ECO:0000313" key="3">
    <source>
        <dbReference type="Proteomes" id="UP000253729"/>
    </source>
</evidence>